<organism evidence="1 2">
    <name type="scientific">Botrytis hyacinthi</name>
    <dbReference type="NCBI Taxonomy" id="278943"/>
    <lineage>
        <taxon>Eukaryota</taxon>
        <taxon>Fungi</taxon>
        <taxon>Dikarya</taxon>
        <taxon>Ascomycota</taxon>
        <taxon>Pezizomycotina</taxon>
        <taxon>Leotiomycetes</taxon>
        <taxon>Helotiales</taxon>
        <taxon>Sclerotiniaceae</taxon>
        <taxon>Botrytis</taxon>
    </lineage>
</organism>
<dbReference type="PANTHER" id="PTHR11803:SF39">
    <property type="entry name" value="2-IMINOBUTANOATE_2-IMINOPROPANOATE DEAMINASE"/>
    <property type="match status" value="1"/>
</dbReference>
<evidence type="ECO:0000313" key="2">
    <source>
        <dbReference type="Proteomes" id="UP000297814"/>
    </source>
</evidence>
<dbReference type="Proteomes" id="UP000297814">
    <property type="component" value="Unassembled WGS sequence"/>
</dbReference>
<sequence length="139" mass="15960">MSHLTYTNYEGYGQRAKHDLWYSQAVRVGDVIECSGQGGWDRTTEAISPDIVLQIERAFDNVERTLKVAGSKGWEDVFSIRSYHVPADEKSLETMVRCLKKYCPDHQPVWTYLGISRLAREDMKVEIEVKAHVPQDKKA</sequence>
<dbReference type="AlphaFoldDB" id="A0A4Z1GSP4"/>
<dbReference type="Gene3D" id="3.30.1330.40">
    <property type="entry name" value="RutC-like"/>
    <property type="match status" value="1"/>
</dbReference>
<dbReference type="CDD" id="cd06152">
    <property type="entry name" value="YjgF_YER057c_UK114_like_4"/>
    <property type="match status" value="1"/>
</dbReference>
<accession>A0A4Z1GSP4</accession>
<dbReference type="GO" id="GO:0019239">
    <property type="term" value="F:deaminase activity"/>
    <property type="evidence" value="ECO:0007669"/>
    <property type="project" value="TreeGrafter"/>
</dbReference>
<dbReference type="InterPro" id="IPR006175">
    <property type="entry name" value="YjgF/YER057c/UK114"/>
</dbReference>
<dbReference type="PANTHER" id="PTHR11803">
    <property type="entry name" value="2-IMINOBUTANOATE/2-IMINOPROPANOATE DEAMINASE RIDA"/>
    <property type="match status" value="1"/>
</dbReference>
<dbReference type="GO" id="GO:0005829">
    <property type="term" value="C:cytosol"/>
    <property type="evidence" value="ECO:0007669"/>
    <property type="project" value="TreeGrafter"/>
</dbReference>
<reference evidence="1 2" key="1">
    <citation type="submission" date="2017-12" db="EMBL/GenBank/DDBJ databases">
        <title>Comparative genomics of Botrytis spp.</title>
        <authorList>
            <person name="Valero-Jimenez C.A."/>
            <person name="Tapia P."/>
            <person name="Veloso J."/>
            <person name="Silva-Moreno E."/>
            <person name="Staats M."/>
            <person name="Valdes J.H."/>
            <person name="Van Kan J.A.L."/>
        </authorList>
    </citation>
    <scope>NUCLEOTIDE SEQUENCE [LARGE SCALE GENOMIC DNA]</scope>
    <source>
        <strain evidence="1 2">Bh0001</strain>
    </source>
</reference>
<dbReference type="InterPro" id="IPR035959">
    <property type="entry name" value="RutC-like_sf"/>
</dbReference>
<evidence type="ECO:0000313" key="1">
    <source>
        <dbReference type="EMBL" id="TGO39904.1"/>
    </source>
</evidence>
<proteinExistence type="predicted"/>
<dbReference type="Pfam" id="PF01042">
    <property type="entry name" value="Ribonuc_L-PSP"/>
    <property type="match status" value="1"/>
</dbReference>
<keyword evidence="2" id="KW-1185">Reference proteome</keyword>
<dbReference type="SUPFAM" id="SSF55298">
    <property type="entry name" value="YjgF-like"/>
    <property type="match status" value="1"/>
</dbReference>
<name>A0A4Z1GSP4_9HELO</name>
<gene>
    <name evidence="1" type="ORF">BHYA_0046g00580</name>
</gene>
<dbReference type="EMBL" id="PQXK01000046">
    <property type="protein sequence ID" value="TGO39904.1"/>
    <property type="molecule type" value="Genomic_DNA"/>
</dbReference>
<protein>
    <submittedName>
        <fullName evidence="1">Uncharacterized protein</fullName>
    </submittedName>
</protein>
<dbReference type="GO" id="GO:0005739">
    <property type="term" value="C:mitochondrion"/>
    <property type="evidence" value="ECO:0007669"/>
    <property type="project" value="TreeGrafter"/>
</dbReference>
<comment type="caution">
    <text evidence="1">The sequence shown here is derived from an EMBL/GenBank/DDBJ whole genome shotgun (WGS) entry which is preliminary data.</text>
</comment>